<evidence type="ECO:0000313" key="3">
    <source>
        <dbReference type="Proteomes" id="UP000318571"/>
    </source>
</evidence>
<evidence type="ECO:0000256" key="1">
    <source>
        <dbReference type="RuleBase" id="RU000487"/>
    </source>
</evidence>
<dbReference type="EMBL" id="VCGU01000007">
    <property type="protein sequence ID" value="TRY74085.1"/>
    <property type="molecule type" value="Genomic_DNA"/>
</dbReference>
<evidence type="ECO:0008006" key="4">
    <source>
        <dbReference type="Google" id="ProtNLM"/>
    </source>
</evidence>
<dbReference type="PANTHER" id="PTHR11937">
    <property type="entry name" value="ACTIN"/>
    <property type="match status" value="1"/>
</dbReference>
<name>A0A553P8Q8_TIGCA</name>
<dbReference type="InterPro" id="IPR004000">
    <property type="entry name" value="Actin"/>
</dbReference>
<dbReference type="SUPFAM" id="SSF53067">
    <property type="entry name" value="Actin-like ATPase domain"/>
    <property type="match status" value="2"/>
</dbReference>
<comment type="caution">
    <text evidence="2">The sequence shown here is derived from an EMBL/GenBank/DDBJ whole genome shotgun (WGS) entry which is preliminary data.</text>
</comment>
<gene>
    <name evidence="2" type="ORF">TCAL_01586</name>
</gene>
<dbReference type="Pfam" id="PF00022">
    <property type="entry name" value="Actin"/>
    <property type="match status" value="1"/>
</dbReference>
<comment type="similarity">
    <text evidence="1">Belongs to the actin family.</text>
</comment>
<accession>A0A553P8Q8</accession>
<dbReference type="AlphaFoldDB" id="A0A553P8Q8"/>
<dbReference type="Gene3D" id="3.30.420.40">
    <property type="match status" value="3"/>
</dbReference>
<dbReference type="Proteomes" id="UP000318571">
    <property type="component" value="Chromosome 3"/>
</dbReference>
<dbReference type="OMA" id="WERDNDN"/>
<keyword evidence="3" id="KW-1185">Reference proteome</keyword>
<dbReference type="STRING" id="6832.A0A553P8Q8"/>
<dbReference type="SMART" id="SM00268">
    <property type="entry name" value="ACTIN"/>
    <property type="match status" value="1"/>
</dbReference>
<dbReference type="CDD" id="cd10207">
    <property type="entry name" value="ASKHA_NBD_Arp10"/>
    <property type="match status" value="1"/>
</dbReference>
<dbReference type="Gene3D" id="3.90.640.10">
    <property type="entry name" value="Actin, Chain A, domain 4"/>
    <property type="match status" value="1"/>
</dbReference>
<protein>
    <recommendedName>
        <fullName evidence="4">Actin-related protein 10</fullName>
    </recommendedName>
</protein>
<proteinExistence type="inferred from homology"/>
<organism evidence="2 3">
    <name type="scientific">Tigriopus californicus</name>
    <name type="common">Marine copepod</name>
    <dbReference type="NCBI Taxonomy" id="6832"/>
    <lineage>
        <taxon>Eukaryota</taxon>
        <taxon>Metazoa</taxon>
        <taxon>Ecdysozoa</taxon>
        <taxon>Arthropoda</taxon>
        <taxon>Crustacea</taxon>
        <taxon>Multicrustacea</taxon>
        <taxon>Hexanauplia</taxon>
        <taxon>Copepoda</taxon>
        <taxon>Harpacticoida</taxon>
        <taxon>Harpacticidae</taxon>
        <taxon>Tigriopus</taxon>
    </lineage>
</organism>
<dbReference type="OrthoDB" id="337660at2759"/>
<sequence>MPFYEGIGLIAEKNAVVIELGSAFTKVGYAGEATPRAILPTPELPLDDEEALYDTLFELIHRVYFKHLLVNPRDRRVVILDPLIGPVSLKRALARVLFQHFEALSVLFAPSVLMPLVTLGRATGLVLDAGREEAVILPVYEGVPVLKAWKATPLAGSKAMQAEVGRLLQACTVKTNDGQIQPVAEAPQAQLADDTIVEDIQIRLCFVTDLERGLQLQKIRKDASQVSGLSSFLKKTVPAVTYPLPAGHTLLYVDGMTRESAAEVMFEPDEDGRTLASLLLDAIIACPIDMRRELVENVVIVGGTSMMVGFKARLFQEIKHLIKEENYYQEKMGVLVDQFKLHVTPTQANFASWTGASIFGATDAISTRSFTREMFLKEKIIPDWSDFRFNQLYVEEKPPT</sequence>
<reference evidence="2 3" key="1">
    <citation type="journal article" date="2018" name="Nat. Ecol. Evol.">
        <title>Genomic signatures of mitonuclear coevolution across populations of Tigriopus californicus.</title>
        <authorList>
            <person name="Barreto F.S."/>
            <person name="Watson E.T."/>
            <person name="Lima T.G."/>
            <person name="Willett C.S."/>
            <person name="Edmands S."/>
            <person name="Li W."/>
            <person name="Burton R.S."/>
        </authorList>
    </citation>
    <scope>NUCLEOTIDE SEQUENCE [LARGE SCALE GENOMIC DNA]</scope>
    <source>
        <strain evidence="2 3">San Diego</strain>
    </source>
</reference>
<evidence type="ECO:0000313" key="2">
    <source>
        <dbReference type="EMBL" id="TRY74085.1"/>
    </source>
</evidence>
<dbReference type="InterPro" id="IPR043129">
    <property type="entry name" value="ATPase_NBD"/>
</dbReference>